<dbReference type="Pfam" id="PF09960">
    <property type="entry name" value="DUF2194"/>
    <property type="match status" value="1"/>
</dbReference>
<dbReference type="HOGENOM" id="CLU_031111_0_0_0"/>
<dbReference type="Proteomes" id="UP000017081">
    <property type="component" value="Unassembled WGS sequence"/>
</dbReference>
<proteinExistence type="predicted"/>
<evidence type="ECO:0008006" key="3">
    <source>
        <dbReference type="Google" id="ProtNLM"/>
    </source>
</evidence>
<evidence type="ECO:0000313" key="2">
    <source>
        <dbReference type="Proteomes" id="UP000017081"/>
    </source>
</evidence>
<dbReference type="STRING" id="1319815.HMPREF0202_00795"/>
<evidence type="ECO:0000313" key="1">
    <source>
        <dbReference type="EMBL" id="ERT69286.1"/>
    </source>
</evidence>
<accession>U7VCS7</accession>
<organism evidence="1 2">
    <name type="scientific">Cetobacterium somerae ATCC BAA-474</name>
    <dbReference type="NCBI Taxonomy" id="1319815"/>
    <lineage>
        <taxon>Bacteria</taxon>
        <taxon>Fusobacteriati</taxon>
        <taxon>Fusobacteriota</taxon>
        <taxon>Fusobacteriia</taxon>
        <taxon>Fusobacteriales</taxon>
        <taxon>Fusobacteriaceae</taxon>
        <taxon>Cetobacterium</taxon>
    </lineage>
</organism>
<dbReference type="InterPro" id="IPR029062">
    <property type="entry name" value="Class_I_gatase-like"/>
</dbReference>
<reference evidence="1 2" key="1">
    <citation type="submission" date="2013-08" db="EMBL/GenBank/DDBJ databases">
        <authorList>
            <person name="Weinstock G."/>
            <person name="Sodergren E."/>
            <person name="Wylie T."/>
            <person name="Fulton L."/>
            <person name="Fulton R."/>
            <person name="Fronick C."/>
            <person name="O'Laughlin M."/>
            <person name="Godfrey J."/>
            <person name="Miner T."/>
            <person name="Herter B."/>
            <person name="Appelbaum E."/>
            <person name="Cordes M."/>
            <person name="Lek S."/>
            <person name="Wollam A."/>
            <person name="Pepin K.H."/>
            <person name="Palsikar V.B."/>
            <person name="Mitreva M."/>
            <person name="Wilson R.K."/>
        </authorList>
    </citation>
    <scope>NUCLEOTIDE SEQUENCE [LARGE SCALE GENOMIC DNA]</scope>
    <source>
        <strain evidence="1 2">ATCC BAA-474</strain>
    </source>
</reference>
<protein>
    <recommendedName>
        <fullName evidence="3">NodB homology domain-containing protein</fullName>
    </recommendedName>
</protein>
<comment type="caution">
    <text evidence="1">The sequence shown here is derived from an EMBL/GenBank/DDBJ whole genome shotgun (WGS) entry which is preliminary data.</text>
</comment>
<gene>
    <name evidence="1" type="ORF">HMPREF0202_00795</name>
</gene>
<sequence length="609" mass="70106">MKSKYILGLVLIAVFFFQELRIKNLEDIFNLKQIYNFSLPTPVSGNLKIEKPEKYLILYGDGSEGSQDIKDGLEEVFNFSKVKYDSISISTDKALDFSEYSLIILAVENYSGLLKENFLGIKERVEKGGNLFITQRSYRSPFNQMAGIEKIGEFIETKSFNLKKDIFPGLKDLKPGSIIFGSSGLKMNLKKDIDVIATTDNNEPLMWIRKYGEGKVFFSNTTLFQGKIFRGVMKQLIAYIEDVTFFPILNSKILQIDDFPSPIPVVQNEIIKKEYGMDTSGFFNLIWWQDMMGIAERQRLKMTGFIIIEYNDLTIKDKIVRVGKKTFDDLSKRGRELKSIGGELGLHGYNHYSLGLEKEIDYEDYGYTPWESIDAMKKGLTVAKDEIENIYGENFNIYSYVAPSNLLPVSGKKAIVETFTNLKVFCGIFYGENEPGLLLQEVGRDPDFKNIYSLPRMSSGFFYTDTVIWQIYNAIGAYGYLSHFIHPDDIMDKERGNGKSWEELKAEFERIFSTVNSNYPVLKSQIQSEMTYDYSVIENIDLEYEKKDNNVFINIKNYRGQFDSHFKIKNKKIIKVLGGDFKFINKSENESFYIVTAKDPEVKIILEDL</sequence>
<keyword evidence="2" id="KW-1185">Reference proteome</keyword>
<dbReference type="EMBL" id="AXZF01000029">
    <property type="protein sequence ID" value="ERT69286.1"/>
    <property type="molecule type" value="Genomic_DNA"/>
</dbReference>
<dbReference type="SUPFAM" id="SSF52317">
    <property type="entry name" value="Class I glutamine amidotransferase-like"/>
    <property type="match status" value="1"/>
</dbReference>
<dbReference type="InterPro" id="IPR018695">
    <property type="entry name" value="DUF2194"/>
</dbReference>
<dbReference type="eggNOG" id="COG4878">
    <property type="taxonomic scope" value="Bacteria"/>
</dbReference>
<dbReference type="RefSeq" id="WP_023050340.1">
    <property type="nucleotide sequence ID" value="NZ_CP173062.2"/>
</dbReference>
<dbReference type="AlphaFoldDB" id="U7VCS7"/>
<dbReference type="PATRIC" id="fig|1319815.3.peg.763"/>
<name>U7VCS7_9FUSO</name>